<dbReference type="Gene3D" id="2.70.70.10">
    <property type="entry name" value="Glucose Permease (Domain IIA)"/>
    <property type="match status" value="1"/>
</dbReference>
<dbReference type="Pfam" id="PF01551">
    <property type="entry name" value="Peptidase_M23"/>
    <property type="match status" value="1"/>
</dbReference>
<dbReference type="InterPro" id="IPR016047">
    <property type="entry name" value="M23ase_b-sheet_dom"/>
</dbReference>
<dbReference type="Proteomes" id="UP001596425">
    <property type="component" value="Unassembled WGS sequence"/>
</dbReference>
<feature type="domain" description="M23ase beta-sheet core" evidence="2">
    <location>
        <begin position="255"/>
        <end position="357"/>
    </location>
</feature>
<name>A0ABW1YT23_9GAMM</name>
<evidence type="ECO:0000259" key="2">
    <source>
        <dbReference type="Pfam" id="PF01551"/>
    </source>
</evidence>
<dbReference type="PANTHER" id="PTHR21666">
    <property type="entry name" value="PEPTIDASE-RELATED"/>
    <property type="match status" value="1"/>
</dbReference>
<organism evidence="3 4">
    <name type="scientific">Microbulbifer taiwanensis</name>
    <dbReference type="NCBI Taxonomy" id="986746"/>
    <lineage>
        <taxon>Bacteria</taxon>
        <taxon>Pseudomonadati</taxon>
        <taxon>Pseudomonadota</taxon>
        <taxon>Gammaproteobacteria</taxon>
        <taxon>Cellvibrionales</taxon>
        <taxon>Microbulbiferaceae</taxon>
        <taxon>Microbulbifer</taxon>
    </lineage>
</organism>
<proteinExistence type="predicted"/>
<evidence type="ECO:0000313" key="4">
    <source>
        <dbReference type="Proteomes" id="UP001596425"/>
    </source>
</evidence>
<dbReference type="SUPFAM" id="SSF51261">
    <property type="entry name" value="Duplicated hybrid motif"/>
    <property type="match status" value="1"/>
</dbReference>
<keyword evidence="1" id="KW-0732">Signal</keyword>
<accession>A0ABW1YT23</accession>
<dbReference type="GO" id="GO:0016787">
    <property type="term" value="F:hydrolase activity"/>
    <property type="evidence" value="ECO:0007669"/>
    <property type="project" value="UniProtKB-KW"/>
</dbReference>
<dbReference type="InterPro" id="IPR050570">
    <property type="entry name" value="Cell_wall_metabolism_enzyme"/>
</dbReference>
<comment type="caution">
    <text evidence="3">The sequence shown here is derived from an EMBL/GenBank/DDBJ whole genome shotgun (WGS) entry which is preliminary data.</text>
</comment>
<feature type="chain" id="PRO_5046321721" evidence="1">
    <location>
        <begin position="26"/>
        <end position="434"/>
    </location>
</feature>
<dbReference type="PANTHER" id="PTHR21666:SF270">
    <property type="entry name" value="MUREIN HYDROLASE ACTIVATOR ENVC"/>
    <property type="match status" value="1"/>
</dbReference>
<dbReference type="RefSeq" id="WP_193192553.1">
    <property type="nucleotide sequence ID" value="NZ_JACZFR010000029.1"/>
</dbReference>
<reference evidence="4" key="1">
    <citation type="journal article" date="2019" name="Int. J. Syst. Evol. Microbiol.">
        <title>The Global Catalogue of Microorganisms (GCM) 10K type strain sequencing project: providing services to taxonomists for standard genome sequencing and annotation.</title>
        <authorList>
            <consortium name="The Broad Institute Genomics Platform"/>
            <consortium name="The Broad Institute Genome Sequencing Center for Infectious Disease"/>
            <person name="Wu L."/>
            <person name="Ma J."/>
        </authorList>
    </citation>
    <scope>NUCLEOTIDE SEQUENCE [LARGE SCALE GENOMIC DNA]</scope>
    <source>
        <strain evidence="4">CGMCC 1.13718</strain>
    </source>
</reference>
<feature type="signal peptide" evidence="1">
    <location>
        <begin position="1"/>
        <end position="25"/>
    </location>
</feature>
<keyword evidence="3" id="KW-0378">Hydrolase</keyword>
<keyword evidence="4" id="KW-1185">Reference proteome</keyword>
<dbReference type="EMBL" id="JBHSVR010000001">
    <property type="protein sequence ID" value="MFC6635696.1"/>
    <property type="molecule type" value="Genomic_DNA"/>
</dbReference>
<dbReference type="EC" id="3.4.24.-" evidence="3"/>
<gene>
    <name evidence="3" type="ORF">ACFQBM_20700</name>
</gene>
<evidence type="ECO:0000313" key="3">
    <source>
        <dbReference type="EMBL" id="MFC6635696.1"/>
    </source>
</evidence>
<dbReference type="CDD" id="cd12797">
    <property type="entry name" value="M23_peptidase"/>
    <property type="match status" value="1"/>
</dbReference>
<evidence type="ECO:0000256" key="1">
    <source>
        <dbReference type="SAM" id="SignalP"/>
    </source>
</evidence>
<sequence>MTAMGIGKNCRGVLFSGLLALTLCACQESEQSAEAAADTNEFTPVVASVLAAPVPVRGSDGRYHFVYELMISNSNNFEWELQSVEVFAGGESETLLHRIAAESVAANTQLLGTRAQVDSLKPAQSALVFIQFAVDSEEAIPERLVHRLAVTVPGGLPEKITDLLQLPAGQAHLVETVAPVAVDRRMVVALAPPLEGAGWIAANGCCDSITHVRSDLPVNGQLHISQRFAIDWLKVNEERRLYVGDPQDLNSWFGYGNKVLAVADGLVVTVVDKFSNQKPFVLPAETGAITLEEIDGNHVIIALGNGQYAFYAHLQPGSIRVKQGETVKTGQLLGLLGNTGNTGAPHLHFHIMQGGSSLGSNGLPYVFRAFTLMGKTSEHAFFDVGLEDNTPLIGDRSGLIEGNPVELLPVSNVGERRNELPLNLTVVEFPEKPE</sequence>
<protein>
    <submittedName>
        <fullName evidence="3">M23 family metallopeptidase</fullName>
        <ecNumber evidence="3">3.4.24.-</ecNumber>
    </submittedName>
</protein>
<dbReference type="InterPro" id="IPR011055">
    <property type="entry name" value="Dup_hybrid_motif"/>
</dbReference>